<dbReference type="Gene3D" id="3.40.1190.20">
    <property type="match status" value="1"/>
</dbReference>
<dbReference type="Proteomes" id="UP001183390">
    <property type="component" value="Unassembled WGS sequence"/>
</dbReference>
<organism evidence="2 3">
    <name type="scientific">Nocardiopsis lambiniae</name>
    <dbReference type="NCBI Taxonomy" id="3075539"/>
    <lineage>
        <taxon>Bacteria</taxon>
        <taxon>Bacillati</taxon>
        <taxon>Actinomycetota</taxon>
        <taxon>Actinomycetes</taxon>
        <taxon>Streptosporangiales</taxon>
        <taxon>Nocardiopsidaceae</taxon>
        <taxon>Nocardiopsis</taxon>
    </lineage>
</organism>
<dbReference type="SUPFAM" id="SSF53613">
    <property type="entry name" value="Ribokinase-like"/>
    <property type="match status" value="1"/>
</dbReference>
<name>A0ABU2MDB8_9ACTN</name>
<proteinExistence type="predicted"/>
<gene>
    <name evidence="2" type="ORF">RM479_19300</name>
</gene>
<protein>
    <recommendedName>
        <fullName evidence="4">Carbohydrate kinase PfkB domain-containing protein</fullName>
    </recommendedName>
</protein>
<feature type="region of interest" description="Disordered" evidence="1">
    <location>
        <begin position="189"/>
        <end position="214"/>
    </location>
</feature>
<evidence type="ECO:0000256" key="1">
    <source>
        <dbReference type="SAM" id="MobiDB-lite"/>
    </source>
</evidence>
<feature type="region of interest" description="Disordered" evidence="1">
    <location>
        <begin position="145"/>
        <end position="175"/>
    </location>
</feature>
<accession>A0ABU2MDB8</accession>
<reference evidence="3" key="1">
    <citation type="submission" date="2023-07" db="EMBL/GenBank/DDBJ databases">
        <title>30 novel species of actinomycetes from the DSMZ collection.</title>
        <authorList>
            <person name="Nouioui I."/>
        </authorList>
    </citation>
    <scope>NUCLEOTIDE SEQUENCE [LARGE SCALE GENOMIC DNA]</scope>
    <source>
        <strain evidence="3">DSM 44743</strain>
    </source>
</reference>
<dbReference type="EMBL" id="JAVREP010000013">
    <property type="protein sequence ID" value="MDT0330567.1"/>
    <property type="molecule type" value="Genomic_DNA"/>
</dbReference>
<dbReference type="RefSeq" id="WP_311513113.1">
    <property type="nucleotide sequence ID" value="NZ_JAVREP010000013.1"/>
</dbReference>
<sequence>MTGSRDDVVVVGGTGVDTLVRVPDLAVPEGDSAQVPPVRGHVGHTGNGVAPGLRHLGPATGFVDFLGDDVQGRVVLDRYAEPGPDFSHVVSPHGTPRGVDLVDDRGGRFSFYDARHPADLRLPREFAPPFLERARHVHRAISRRNAGVLGSRAPRTRVRSGSGSGDSHGAAPWSPRSLSRWEISNRLVRVSGGSRPGTRIRSGGDRQCSARAAP</sequence>
<dbReference type="InterPro" id="IPR029056">
    <property type="entry name" value="Ribokinase-like"/>
</dbReference>
<evidence type="ECO:0000313" key="2">
    <source>
        <dbReference type="EMBL" id="MDT0330567.1"/>
    </source>
</evidence>
<evidence type="ECO:0000313" key="3">
    <source>
        <dbReference type="Proteomes" id="UP001183390"/>
    </source>
</evidence>
<comment type="caution">
    <text evidence="2">The sequence shown here is derived from an EMBL/GenBank/DDBJ whole genome shotgun (WGS) entry which is preliminary data.</text>
</comment>
<keyword evidence="3" id="KW-1185">Reference proteome</keyword>
<evidence type="ECO:0008006" key="4">
    <source>
        <dbReference type="Google" id="ProtNLM"/>
    </source>
</evidence>